<evidence type="ECO:0000313" key="1">
    <source>
        <dbReference type="EMBL" id="KGL39767.1"/>
    </source>
</evidence>
<gene>
    <name evidence="1" type="ORF">EP57_11940</name>
</gene>
<protein>
    <submittedName>
        <fullName evidence="1">Uncharacterized protein</fullName>
    </submittedName>
</protein>
<evidence type="ECO:0000313" key="2">
    <source>
        <dbReference type="Proteomes" id="UP000029844"/>
    </source>
</evidence>
<dbReference type="EMBL" id="JNFA01000025">
    <property type="protein sequence ID" value="KGL39767.1"/>
    <property type="molecule type" value="Genomic_DNA"/>
</dbReference>
<keyword evidence="2" id="KW-1185">Reference proteome</keyword>
<name>A0A099W413_9LIST</name>
<dbReference type="AlphaFoldDB" id="A0A099W413"/>
<proteinExistence type="predicted"/>
<organism evidence="1 2">
    <name type="scientific">Listeria booriae</name>
    <dbReference type="NCBI Taxonomy" id="1552123"/>
    <lineage>
        <taxon>Bacteria</taxon>
        <taxon>Bacillati</taxon>
        <taxon>Bacillota</taxon>
        <taxon>Bacilli</taxon>
        <taxon>Bacillales</taxon>
        <taxon>Listeriaceae</taxon>
        <taxon>Listeria</taxon>
    </lineage>
</organism>
<dbReference type="STRING" id="1552123.EP57_11940"/>
<sequence>MSKIEGVEKITEDFMMEIIPNAASTMEIVFDWEFSDDGADDILAICGNDVAMIVMEYDKHLEAALKERGTPYQYSGHEIFVQMPSLRDAEFLIGGFYVTEGVSSMSVFLMKEAQPKLLKVQHKKKTEWQPHFYLQDEGIVLFLMDDQAVALVCGQNDTVTKDFVEVAKRRLAGERVPLIDTLGEAEPLEITDELLIDLNLPVSAPFESVTGKVLSDPSIIKESRARGEINAIYTDELVQVITSEDLDDFFKKEKIPFRKENGWLVSEAIPEEKRERILSRCHNEALIELTFLFYGSTPKVSYEKKQNQRFWNKLMSSHFQPVFELNDGGKCVVLALDGEVAICYE</sequence>
<accession>A0A099W413</accession>
<dbReference type="Proteomes" id="UP000029844">
    <property type="component" value="Unassembled WGS sequence"/>
</dbReference>
<comment type="caution">
    <text evidence="1">The sequence shown here is derived from an EMBL/GenBank/DDBJ whole genome shotgun (WGS) entry which is preliminary data.</text>
</comment>
<dbReference type="OrthoDB" id="2361231at2"/>
<dbReference type="RefSeq" id="WP_036086956.1">
    <property type="nucleotide sequence ID" value="NZ_CBCSHQ010000010.1"/>
</dbReference>
<reference evidence="1 2" key="1">
    <citation type="submission" date="2014-05" db="EMBL/GenBank/DDBJ databases">
        <title>Novel Listeriaceae from food processing environments.</title>
        <authorList>
            <person name="den Bakker H.C."/>
        </authorList>
    </citation>
    <scope>NUCLEOTIDE SEQUENCE [LARGE SCALE GENOMIC DNA]</scope>
    <source>
        <strain evidence="1 2">FSL A5-0281</strain>
    </source>
</reference>
<dbReference type="GeneID" id="58718064"/>